<dbReference type="NCBIfam" id="TIGR03995">
    <property type="entry name" value="target_X_rSAM"/>
    <property type="match status" value="1"/>
</dbReference>
<name>A0A495RAH3_9EURY</name>
<gene>
    <name evidence="1" type="ORF">BDK61_3243</name>
</gene>
<keyword evidence="2" id="KW-1185">Reference proteome</keyword>
<dbReference type="InterPro" id="IPR023906">
    <property type="entry name" value="rSAM_target_put"/>
</dbReference>
<accession>A0A495RAH3</accession>
<dbReference type="Pfam" id="PF26005">
    <property type="entry name" value="rSAM_target_put"/>
    <property type="match status" value="1"/>
</dbReference>
<proteinExistence type="predicted"/>
<dbReference type="AlphaFoldDB" id="A0A495RAH3"/>
<comment type="caution">
    <text evidence="1">The sequence shown here is derived from an EMBL/GenBank/DDBJ whole genome shotgun (WGS) entry which is preliminary data.</text>
</comment>
<dbReference type="Proteomes" id="UP000268233">
    <property type="component" value="Unassembled WGS sequence"/>
</dbReference>
<reference evidence="1 2" key="1">
    <citation type="submission" date="2018-10" db="EMBL/GenBank/DDBJ databases">
        <title>Genomic Encyclopedia of Archaeal and Bacterial Type Strains, Phase II (KMG-II): from individual species to whole genera.</title>
        <authorList>
            <person name="Goeker M."/>
        </authorList>
    </citation>
    <scope>NUCLEOTIDE SEQUENCE [LARGE SCALE GENOMIC DNA]</scope>
    <source>
        <strain evidence="1 2">DSM 11927</strain>
    </source>
</reference>
<evidence type="ECO:0000313" key="1">
    <source>
        <dbReference type="EMBL" id="RKS83848.1"/>
    </source>
</evidence>
<evidence type="ECO:0000313" key="2">
    <source>
        <dbReference type="Proteomes" id="UP000268233"/>
    </source>
</evidence>
<dbReference type="EMBL" id="RBWW01000001">
    <property type="protein sequence ID" value="RKS83848.1"/>
    <property type="molecule type" value="Genomic_DNA"/>
</dbReference>
<sequence>MCDKVAQTNSSLQSVVYNNPNIFGIGPRDARRQPVYMSHSHEDVPPVTTEVHDNSWSANLETPAHAEDPDVVVEQAIDAVEMTTAGNHVNLVSHADHGHPETYLFDALDEAFDETITTEYVQQCGCGGHVTRVYREA</sequence>
<organism evidence="1 2">
    <name type="scientific">Haloarcula quadrata</name>
    <dbReference type="NCBI Taxonomy" id="182779"/>
    <lineage>
        <taxon>Archaea</taxon>
        <taxon>Methanobacteriati</taxon>
        <taxon>Methanobacteriota</taxon>
        <taxon>Stenosarchaea group</taxon>
        <taxon>Halobacteria</taxon>
        <taxon>Halobacteriales</taxon>
        <taxon>Haloarculaceae</taxon>
        <taxon>Haloarcula</taxon>
    </lineage>
</organism>
<protein>
    <submittedName>
        <fullName evidence="1">Putative CGCGG family rSAM target protein</fullName>
    </submittedName>
</protein>